<dbReference type="Proteomes" id="UP000663877">
    <property type="component" value="Unassembled WGS sequence"/>
</dbReference>
<dbReference type="PANTHER" id="PTHR46333">
    <property type="entry name" value="CYTOKINESIS PROTEIN 3"/>
    <property type="match status" value="1"/>
</dbReference>
<dbReference type="OrthoDB" id="6129702at2759"/>
<evidence type="ECO:0000313" key="6">
    <source>
        <dbReference type="Proteomes" id="UP000663832"/>
    </source>
</evidence>
<dbReference type="SUPFAM" id="SSF54001">
    <property type="entry name" value="Cysteine proteinases"/>
    <property type="match status" value="1"/>
</dbReference>
<evidence type="ECO:0000313" key="5">
    <source>
        <dbReference type="EMBL" id="CAF0942316.1"/>
    </source>
</evidence>
<protein>
    <recommendedName>
        <fullName evidence="2">Transglutaminase-like domain-containing protein</fullName>
    </recommendedName>
</protein>
<dbReference type="InterPro" id="IPR056564">
    <property type="entry name" value="Ig-like_KY"/>
</dbReference>
<dbReference type="EMBL" id="CAJNOM010000011">
    <property type="protein sequence ID" value="CAF0784317.1"/>
    <property type="molecule type" value="Genomic_DNA"/>
</dbReference>
<dbReference type="InterPro" id="IPR002931">
    <property type="entry name" value="Transglutaminase-like"/>
</dbReference>
<feature type="region of interest" description="Disordered" evidence="1">
    <location>
        <begin position="64"/>
        <end position="85"/>
    </location>
</feature>
<keyword evidence="6" id="KW-1185">Reference proteome</keyword>
<dbReference type="InterPro" id="IPR038765">
    <property type="entry name" value="Papain-like_cys_pep_sf"/>
</dbReference>
<evidence type="ECO:0000313" key="3">
    <source>
        <dbReference type="EMBL" id="CAF0784317.1"/>
    </source>
</evidence>
<dbReference type="AlphaFoldDB" id="A0A814CMR8"/>
<dbReference type="Proteomes" id="UP000663832">
    <property type="component" value="Unassembled WGS sequence"/>
</dbReference>
<dbReference type="SMART" id="SM00460">
    <property type="entry name" value="TGc"/>
    <property type="match status" value="1"/>
</dbReference>
<dbReference type="EMBL" id="CAJNOI010000049">
    <property type="protein sequence ID" value="CAF0942316.1"/>
    <property type="molecule type" value="Genomic_DNA"/>
</dbReference>
<dbReference type="Pfam" id="PF01841">
    <property type="entry name" value="Transglut_core"/>
    <property type="match status" value="1"/>
</dbReference>
<dbReference type="Pfam" id="PF23265">
    <property type="entry name" value="Ig-like_KY"/>
    <property type="match status" value="2"/>
</dbReference>
<dbReference type="InterPro" id="IPR052557">
    <property type="entry name" value="CAP/Cytokinesis_protein"/>
</dbReference>
<dbReference type="EMBL" id="CAJNOM010000012">
    <property type="protein sequence ID" value="CAF0788425.1"/>
    <property type="molecule type" value="Genomic_DNA"/>
</dbReference>
<accession>A0A814CMR8</accession>
<evidence type="ECO:0000259" key="2">
    <source>
        <dbReference type="SMART" id="SM00460"/>
    </source>
</evidence>
<evidence type="ECO:0000313" key="7">
    <source>
        <dbReference type="Proteomes" id="UP000663877"/>
    </source>
</evidence>
<evidence type="ECO:0000313" key="4">
    <source>
        <dbReference type="EMBL" id="CAF0788425.1"/>
    </source>
</evidence>
<sequence>MGCGVSKSHFHKVISPKKASDCSARNAVHNQTDHSESTALINNLQNTIDQSVFTVSNDPLSVSAQASPNETTTNHLSPRINSATSNNHSVLADSNGRYQQQIDSATSNRNTLSFFNENNQSDITNMLEIETLINVLPAVDSDYVEIINADPEGFNDLFLKQRQDAIDNSSYRRTIESWHPESLHQLVEFIRDISKDKLLLDRHWMIFYWIACNIEYDAVSFLNNNIQDQSAESVFRTRKGVCAGFSRLYKSLCDQLALKCEEISGYAKGYGFAVREETAFLKTDHAWNVVEIGRYWYPLDATWGTGHLNEQDIFNRELDTFYFLTRPDQLIYSHLPENDKWQLLRQPIKMTQYTQMPTVHPAYFIFNLEIVSPRHQAHATLVHGKSHALILIRAPSDIDVSTTFELYENEVDGGSRIIFDKSKQLYCCYFSPASIGRHKIDIFAKRIELDTKSGKQALSFTLNIVELPLNRVSYPTTSKEFYDLNIKIISPLNTHLIKVCDGATYGSIIIRAPSDVELSGGLDNSSGERVMNGCQVYYDQRKSLWKCKFAPNRNGLYKAYIFGKKKANTGNYSHLVSFKTEASQIPATPLSFPKTWQVFHDLNLEIEVPKNCSTVIWPTDASYVESFIQTPDDVQLSCAIHYNDVVVENGALAEFDSDKRLWQLLFAPQCIGQHELIVFANRYSESNSKCALKFDLNITQLKQPIKFPTIYPSFQVIKGRIYEPINGLIKKDTTISIHCFIPGAKDVNLTIDSKWANGGGYEDPFYKRTVTVGSKEVTIYAKYGEDFSYQALIKYNVQ</sequence>
<name>A0A814CMR8_9BILA</name>
<dbReference type="GO" id="GO:0005737">
    <property type="term" value="C:cytoplasm"/>
    <property type="evidence" value="ECO:0007669"/>
    <property type="project" value="TreeGrafter"/>
</dbReference>
<reference evidence="5" key="1">
    <citation type="submission" date="2021-02" db="EMBL/GenBank/DDBJ databases">
        <authorList>
            <person name="Nowell W R."/>
        </authorList>
    </citation>
    <scope>NUCLEOTIDE SEQUENCE</scope>
</reference>
<dbReference type="PANTHER" id="PTHR46333:SF2">
    <property type="entry name" value="CYTOKINESIS PROTEIN 3"/>
    <property type="match status" value="1"/>
</dbReference>
<gene>
    <name evidence="5" type="ORF">BJG266_LOCUS12720</name>
    <name evidence="3" type="ORF">QVE165_LOCUS3343</name>
    <name evidence="4" type="ORF">QVE165_LOCUS3566</name>
</gene>
<proteinExistence type="predicted"/>
<evidence type="ECO:0000256" key="1">
    <source>
        <dbReference type="SAM" id="MobiDB-lite"/>
    </source>
</evidence>
<feature type="domain" description="Transglutaminase-like" evidence="2">
    <location>
        <begin position="234"/>
        <end position="303"/>
    </location>
</feature>
<organism evidence="5 7">
    <name type="scientific">Adineta steineri</name>
    <dbReference type="NCBI Taxonomy" id="433720"/>
    <lineage>
        <taxon>Eukaryota</taxon>
        <taxon>Metazoa</taxon>
        <taxon>Spiralia</taxon>
        <taxon>Gnathifera</taxon>
        <taxon>Rotifera</taxon>
        <taxon>Eurotatoria</taxon>
        <taxon>Bdelloidea</taxon>
        <taxon>Adinetida</taxon>
        <taxon>Adinetidae</taxon>
        <taxon>Adineta</taxon>
    </lineage>
</organism>
<comment type="caution">
    <text evidence="5">The sequence shown here is derived from an EMBL/GenBank/DDBJ whole genome shotgun (WGS) entry which is preliminary data.</text>
</comment>
<dbReference type="Gene3D" id="3.10.620.30">
    <property type="match status" value="1"/>
</dbReference>